<dbReference type="SUPFAM" id="SSF49764">
    <property type="entry name" value="HSP20-like chaperones"/>
    <property type="match status" value="1"/>
</dbReference>
<evidence type="ECO:0000313" key="5">
    <source>
        <dbReference type="Proteomes" id="UP000295106"/>
    </source>
</evidence>
<reference evidence="4 5" key="1">
    <citation type="submission" date="2019-03" db="EMBL/GenBank/DDBJ databases">
        <title>Genomic Encyclopedia of Type Strains, Phase IV (KMG-IV): sequencing the most valuable type-strain genomes for metagenomic binning, comparative biology and taxonomic classification.</title>
        <authorList>
            <person name="Goeker M."/>
        </authorList>
    </citation>
    <scope>NUCLEOTIDE SEQUENCE [LARGE SCALE GENOMIC DNA]</scope>
    <source>
        <strain evidence="4 5">DSM 1709</strain>
    </source>
</reference>
<comment type="caution">
    <text evidence="4">The sequence shown here is derived from an EMBL/GenBank/DDBJ whole genome shotgun (WGS) entry which is preliminary data.</text>
</comment>
<dbReference type="InterPro" id="IPR008978">
    <property type="entry name" value="HSP20-like_chaperone"/>
</dbReference>
<name>A0A4R2M4X9_RUBGE</name>
<dbReference type="PROSITE" id="PS01031">
    <property type="entry name" value="SHSP"/>
    <property type="match status" value="1"/>
</dbReference>
<accession>A0A4R2M4X9</accession>
<dbReference type="GeneID" id="99685366"/>
<dbReference type="InterPro" id="IPR002068">
    <property type="entry name" value="A-crystallin/Hsp20_dom"/>
</dbReference>
<evidence type="ECO:0000256" key="2">
    <source>
        <dbReference type="RuleBase" id="RU003616"/>
    </source>
</evidence>
<dbReference type="InterPro" id="IPR031107">
    <property type="entry name" value="Small_HSP"/>
</dbReference>
<protein>
    <submittedName>
        <fullName evidence="4">HSP20 family protein</fullName>
    </submittedName>
</protein>
<evidence type="ECO:0000259" key="3">
    <source>
        <dbReference type="PROSITE" id="PS01031"/>
    </source>
</evidence>
<proteinExistence type="inferred from homology"/>
<dbReference type="PANTHER" id="PTHR11527">
    <property type="entry name" value="HEAT-SHOCK PROTEIN 20 FAMILY MEMBER"/>
    <property type="match status" value="1"/>
</dbReference>
<dbReference type="RefSeq" id="WP_009855656.1">
    <property type="nucleotide sequence ID" value="NZ_CP181386.1"/>
</dbReference>
<gene>
    <name evidence="4" type="ORF">EV684_114171</name>
</gene>
<organism evidence="4 5">
    <name type="scientific">Rubrivivax gelatinosus</name>
    <name type="common">Rhodocyclus gelatinosus</name>
    <name type="synonym">Rhodopseudomonas gelatinosa</name>
    <dbReference type="NCBI Taxonomy" id="28068"/>
    <lineage>
        <taxon>Bacteria</taxon>
        <taxon>Pseudomonadati</taxon>
        <taxon>Pseudomonadota</taxon>
        <taxon>Betaproteobacteria</taxon>
        <taxon>Burkholderiales</taxon>
        <taxon>Sphaerotilaceae</taxon>
        <taxon>Rubrivivax</taxon>
    </lineage>
</organism>
<dbReference type="OrthoDB" id="5295562at2"/>
<comment type="similarity">
    <text evidence="1 2">Belongs to the small heat shock protein (HSP20) family.</text>
</comment>
<dbReference type="Pfam" id="PF00011">
    <property type="entry name" value="HSP20"/>
    <property type="match status" value="1"/>
</dbReference>
<dbReference type="AlphaFoldDB" id="A0A4R2M4X9"/>
<evidence type="ECO:0000256" key="1">
    <source>
        <dbReference type="PROSITE-ProRule" id="PRU00285"/>
    </source>
</evidence>
<sequence length="150" mass="16418">MYRTLFPRDVFAELDRLQRDLTSVFEGSPSIRGIGRGGYPALNVGSTDSAFEVYAFAPGLDPATIDVNLDRGVLTIDGERKAGLPAQAEAGSDSKRTVHLQERFTGRFRRVVSLPDDIDPNAVTADYKDGVLRVSVQRRAAAQPRRIAVN</sequence>
<evidence type="ECO:0000313" key="4">
    <source>
        <dbReference type="EMBL" id="TCO99874.1"/>
    </source>
</evidence>
<dbReference type="Proteomes" id="UP000295106">
    <property type="component" value="Unassembled WGS sequence"/>
</dbReference>
<feature type="domain" description="SHSP" evidence="3">
    <location>
        <begin position="33"/>
        <end position="150"/>
    </location>
</feature>
<dbReference type="Gene3D" id="2.60.40.790">
    <property type="match status" value="1"/>
</dbReference>
<dbReference type="CDD" id="cd06464">
    <property type="entry name" value="ACD_sHsps-like"/>
    <property type="match status" value="1"/>
</dbReference>
<dbReference type="EMBL" id="SLXD01000014">
    <property type="protein sequence ID" value="TCO99874.1"/>
    <property type="molecule type" value="Genomic_DNA"/>
</dbReference>